<evidence type="ECO:0000313" key="3">
    <source>
        <dbReference type="EMBL" id="SNR75489.1"/>
    </source>
</evidence>
<dbReference type="CDD" id="cd00077">
    <property type="entry name" value="HDc"/>
    <property type="match status" value="1"/>
</dbReference>
<dbReference type="RefSeq" id="WP_089272464.1">
    <property type="nucleotide sequence ID" value="NZ_FZOC01000002.1"/>
</dbReference>
<feature type="transmembrane region" description="Helical" evidence="1">
    <location>
        <begin position="196"/>
        <end position="218"/>
    </location>
</feature>
<accession>A0A238YYA0</accession>
<dbReference type="Pfam" id="PF13487">
    <property type="entry name" value="HD_5"/>
    <property type="match status" value="1"/>
</dbReference>
<dbReference type="InterPro" id="IPR003607">
    <property type="entry name" value="HD/PDEase_dom"/>
</dbReference>
<name>A0A238YYA0_9BACT</name>
<dbReference type="SUPFAM" id="SSF109604">
    <property type="entry name" value="HD-domain/PDEase-like"/>
    <property type="match status" value="1"/>
</dbReference>
<proteinExistence type="predicted"/>
<keyword evidence="1" id="KW-1133">Transmembrane helix</keyword>
<dbReference type="SMART" id="SM00471">
    <property type="entry name" value="HDc"/>
    <property type="match status" value="1"/>
</dbReference>
<keyword evidence="1" id="KW-0472">Membrane</keyword>
<dbReference type="InterPro" id="IPR052020">
    <property type="entry name" value="Cyclic_di-GMP/3'3'-cGAMP_PDE"/>
</dbReference>
<dbReference type="InterPro" id="IPR037522">
    <property type="entry name" value="HD_GYP_dom"/>
</dbReference>
<evidence type="ECO:0000313" key="4">
    <source>
        <dbReference type="Proteomes" id="UP000198324"/>
    </source>
</evidence>
<dbReference type="PANTHER" id="PTHR45228">
    <property type="entry name" value="CYCLIC DI-GMP PHOSPHODIESTERASE TM_0186-RELATED"/>
    <property type="match status" value="1"/>
</dbReference>
<dbReference type="Proteomes" id="UP000198324">
    <property type="component" value="Unassembled WGS sequence"/>
</dbReference>
<dbReference type="EMBL" id="FZOC01000002">
    <property type="protein sequence ID" value="SNR75489.1"/>
    <property type="molecule type" value="Genomic_DNA"/>
</dbReference>
<reference evidence="3 4" key="1">
    <citation type="submission" date="2017-06" db="EMBL/GenBank/DDBJ databases">
        <authorList>
            <person name="Kim H.J."/>
            <person name="Triplett B.A."/>
        </authorList>
    </citation>
    <scope>NUCLEOTIDE SEQUENCE [LARGE SCALE GENOMIC DNA]</scope>
    <source>
        <strain evidence="3 4">DSM 13116</strain>
    </source>
</reference>
<evidence type="ECO:0000259" key="2">
    <source>
        <dbReference type="PROSITE" id="PS51832"/>
    </source>
</evidence>
<organism evidence="3 4">
    <name type="scientific">Humidesulfovibrio mexicanus</name>
    <dbReference type="NCBI Taxonomy" id="147047"/>
    <lineage>
        <taxon>Bacteria</taxon>
        <taxon>Pseudomonadati</taxon>
        <taxon>Thermodesulfobacteriota</taxon>
        <taxon>Desulfovibrionia</taxon>
        <taxon>Desulfovibrionales</taxon>
        <taxon>Desulfovibrionaceae</taxon>
        <taxon>Humidesulfovibrio</taxon>
    </lineage>
</organism>
<dbReference type="OrthoDB" id="9769359at2"/>
<protein>
    <submittedName>
        <fullName evidence="3">HD domain-containing protein</fullName>
    </submittedName>
</protein>
<gene>
    <name evidence="3" type="ORF">SAMN04488503_1052</name>
</gene>
<dbReference type="PROSITE" id="PS51832">
    <property type="entry name" value="HD_GYP"/>
    <property type="match status" value="1"/>
</dbReference>
<keyword evidence="1" id="KW-0812">Transmembrane</keyword>
<keyword evidence="4" id="KW-1185">Reference proteome</keyword>
<dbReference type="Gene3D" id="1.10.3210.10">
    <property type="entry name" value="Hypothetical protein af1432"/>
    <property type="match status" value="1"/>
</dbReference>
<evidence type="ECO:0000256" key="1">
    <source>
        <dbReference type="SAM" id="Phobius"/>
    </source>
</evidence>
<feature type="transmembrane region" description="Helical" evidence="1">
    <location>
        <begin position="20"/>
        <end position="40"/>
    </location>
</feature>
<sequence length="467" mass="51405">MTGQKARTGRLAASLHRLLIRRLLGMTALICALMAGGAFLRMYTQYDDLVIENSLRGAEDFRTVVLPLLDAPGPLNPDKVQAALDSLSGGPRRPTLGFTASVRVLDSRSVVLARRAVTSYPLAGEVEGYLDRHGYRFQPGQVVQSREMVSIGGKPHLHLAVSLSNSKGVVRAYAESVYAVSQLVQDDIAAGMLRSVLTVVLVALATTLLLYPVIIRLLRRVTGLSVHLQEANLETLRVLGSAIAKRDSDTDRHNYRVTIYSVRLAEALDLTGRAIRSLVKGAMLHDVGKIGIRDAVLLKPGALSDREYREMQSHVQHGRDIVSQASWLSDAMDVISGHHERYDGSGYDKGLAGVDIPLAARLFAVADVFDALTSRRPYKEPYSFEESMRILELGRGNQFDPVVLDAFRHIARGLYDTVAQADENWLKDCLQRIFETYFIGDIEEMLSGMEELVSGRASAHGDRSPQN</sequence>
<feature type="domain" description="HD-GYP" evidence="2">
    <location>
        <begin position="228"/>
        <end position="423"/>
    </location>
</feature>
<dbReference type="AlphaFoldDB" id="A0A238YYA0"/>